<evidence type="ECO:0000256" key="12">
    <source>
        <dbReference type="ARBA" id="ARBA00038019"/>
    </source>
</evidence>
<dbReference type="Pfam" id="PF00031">
    <property type="entry name" value="Cystatin"/>
    <property type="match status" value="1"/>
</dbReference>
<dbReference type="GO" id="GO:0071004">
    <property type="term" value="C:U2-type prespliceosome"/>
    <property type="evidence" value="ECO:0007669"/>
    <property type="project" value="TreeGrafter"/>
</dbReference>
<dbReference type="SMART" id="SM00848">
    <property type="entry name" value="Inhibitor_I29"/>
    <property type="match status" value="1"/>
</dbReference>
<feature type="compositionally biased region" description="Basic and acidic residues" evidence="13">
    <location>
        <begin position="1092"/>
        <end position="1110"/>
    </location>
</feature>
<dbReference type="FunFam" id="1.25.40.10:FF:000091">
    <property type="entry name" value="Pre-mRNA-processing factor 39"/>
    <property type="match status" value="1"/>
</dbReference>
<evidence type="ECO:0000256" key="2">
    <source>
        <dbReference type="ARBA" id="ARBA00009403"/>
    </source>
</evidence>
<feature type="compositionally biased region" description="Basic and acidic residues" evidence="13">
    <location>
        <begin position="701"/>
        <end position="710"/>
    </location>
</feature>
<evidence type="ECO:0000256" key="4">
    <source>
        <dbReference type="ARBA" id="ARBA00022670"/>
    </source>
</evidence>
<dbReference type="SUPFAM" id="SSF54403">
    <property type="entry name" value="Cystatin/monellin"/>
    <property type="match status" value="2"/>
</dbReference>
<evidence type="ECO:0000259" key="17">
    <source>
        <dbReference type="SMART" id="SM00848"/>
    </source>
</evidence>
<dbReference type="Gene3D" id="3.10.450.10">
    <property type="match status" value="3"/>
</dbReference>
<evidence type="ECO:0000256" key="10">
    <source>
        <dbReference type="ARBA" id="ARBA00023187"/>
    </source>
</evidence>
<dbReference type="EMBL" id="CADCXV010000247">
    <property type="protein sequence ID" value="CAB0029080.1"/>
    <property type="molecule type" value="Genomic_DNA"/>
</dbReference>
<dbReference type="FunFam" id="3.90.70.10:FF:000332">
    <property type="entry name" value="Cathepsin L1"/>
    <property type="match status" value="1"/>
</dbReference>
<dbReference type="CDD" id="cd02248">
    <property type="entry name" value="Peptidase_C1A"/>
    <property type="match status" value="1"/>
</dbReference>
<dbReference type="PROSITE" id="PS00139">
    <property type="entry name" value="THIOL_PROTEASE_CYS"/>
    <property type="match status" value="1"/>
</dbReference>
<dbReference type="SUPFAM" id="SSF54001">
    <property type="entry name" value="Cysteine proteinases"/>
    <property type="match status" value="1"/>
</dbReference>
<dbReference type="Gene3D" id="3.90.70.10">
    <property type="entry name" value="Cysteine proteinases"/>
    <property type="match status" value="1"/>
</dbReference>
<dbReference type="Gene3D" id="1.25.40.10">
    <property type="entry name" value="Tetratricopeptide repeat domain"/>
    <property type="match status" value="2"/>
</dbReference>
<evidence type="ECO:0000259" key="16">
    <source>
        <dbReference type="SMART" id="SM00645"/>
    </source>
</evidence>
<keyword evidence="19" id="KW-1185">Reference proteome</keyword>
<evidence type="ECO:0000259" key="15">
    <source>
        <dbReference type="SMART" id="SM00043"/>
    </source>
</evidence>
<organism evidence="18 19">
    <name type="scientific">Trichogramma brassicae</name>
    <dbReference type="NCBI Taxonomy" id="86971"/>
    <lineage>
        <taxon>Eukaryota</taxon>
        <taxon>Metazoa</taxon>
        <taxon>Ecdysozoa</taxon>
        <taxon>Arthropoda</taxon>
        <taxon>Hexapoda</taxon>
        <taxon>Insecta</taxon>
        <taxon>Pterygota</taxon>
        <taxon>Neoptera</taxon>
        <taxon>Endopterygota</taxon>
        <taxon>Hymenoptera</taxon>
        <taxon>Apocrita</taxon>
        <taxon>Proctotrupomorpha</taxon>
        <taxon>Chalcidoidea</taxon>
        <taxon>Trichogrammatidae</taxon>
        <taxon>Trichogramma</taxon>
    </lineage>
</organism>
<dbReference type="GO" id="GO:0030627">
    <property type="term" value="F:pre-mRNA 5'-splice site binding"/>
    <property type="evidence" value="ECO:0007669"/>
    <property type="project" value="TreeGrafter"/>
</dbReference>
<keyword evidence="10" id="KW-0508">mRNA splicing</keyword>
<keyword evidence="3" id="KW-0507">mRNA processing</keyword>
<dbReference type="PANTHER" id="PTHR17204:SF5">
    <property type="entry name" value="PRE-MRNA-PROCESSING FACTOR 39"/>
    <property type="match status" value="1"/>
</dbReference>
<evidence type="ECO:0000313" key="19">
    <source>
        <dbReference type="Proteomes" id="UP000479190"/>
    </source>
</evidence>
<dbReference type="Pfam" id="PF00112">
    <property type="entry name" value="Peptidase_C1"/>
    <property type="match status" value="1"/>
</dbReference>
<dbReference type="InterPro" id="IPR011990">
    <property type="entry name" value="TPR-like_helical_dom_sf"/>
</dbReference>
<dbReference type="GO" id="GO:0000395">
    <property type="term" value="P:mRNA 5'-splice site recognition"/>
    <property type="evidence" value="ECO:0007669"/>
    <property type="project" value="TreeGrafter"/>
</dbReference>
<feature type="compositionally biased region" description="Low complexity" evidence="13">
    <location>
        <begin position="1769"/>
        <end position="1819"/>
    </location>
</feature>
<dbReference type="InterPro" id="IPR025660">
    <property type="entry name" value="Pept_his_AS"/>
</dbReference>
<feature type="domain" description="Cystatin" evidence="15">
    <location>
        <begin position="180"/>
        <end position="292"/>
    </location>
</feature>
<dbReference type="InterPro" id="IPR046350">
    <property type="entry name" value="Cystatin_sf"/>
</dbReference>
<evidence type="ECO:0000256" key="5">
    <source>
        <dbReference type="ARBA" id="ARBA00022737"/>
    </source>
</evidence>
<accession>A0A6H5I356</accession>
<protein>
    <recommendedName>
        <fullName evidence="20">Pre-mRNA-processing factor 39</fullName>
    </recommendedName>
</protein>
<dbReference type="Pfam" id="PF08246">
    <property type="entry name" value="Inhibitor_I29"/>
    <property type="match status" value="1"/>
</dbReference>
<proteinExistence type="inferred from homology"/>
<feature type="region of interest" description="Disordered" evidence="13">
    <location>
        <begin position="1028"/>
        <end position="1073"/>
    </location>
</feature>
<evidence type="ECO:0000256" key="1">
    <source>
        <dbReference type="ARBA" id="ARBA00004123"/>
    </source>
</evidence>
<dbReference type="InterPro" id="IPR000010">
    <property type="entry name" value="Cystatin_dom"/>
</dbReference>
<keyword evidence="7" id="KW-0788">Thiol protease</keyword>
<evidence type="ECO:0000256" key="9">
    <source>
        <dbReference type="ARBA" id="ARBA00023157"/>
    </source>
</evidence>
<evidence type="ECO:0000256" key="14">
    <source>
        <dbReference type="SAM" id="SignalP"/>
    </source>
</evidence>
<dbReference type="InterPro" id="IPR038765">
    <property type="entry name" value="Papain-like_cys_pep_sf"/>
</dbReference>
<dbReference type="PROSITE" id="PS00287">
    <property type="entry name" value="CYSTATIN"/>
    <property type="match status" value="1"/>
</dbReference>
<feature type="compositionally biased region" description="Acidic residues" evidence="13">
    <location>
        <begin position="1129"/>
        <end position="1139"/>
    </location>
</feature>
<feature type="region of interest" description="Disordered" evidence="13">
    <location>
        <begin position="1453"/>
        <end position="1476"/>
    </location>
</feature>
<feature type="compositionally biased region" description="Basic and acidic residues" evidence="13">
    <location>
        <begin position="1466"/>
        <end position="1476"/>
    </location>
</feature>
<dbReference type="Pfam" id="PF23240">
    <property type="entry name" value="HAT_PRP39_N"/>
    <property type="match status" value="1"/>
</dbReference>
<evidence type="ECO:0000256" key="13">
    <source>
        <dbReference type="SAM" id="MobiDB-lite"/>
    </source>
</evidence>
<dbReference type="InterPro" id="IPR059164">
    <property type="entry name" value="HAT_PRP39_C"/>
</dbReference>
<feature type="region of interest" description="Disordered" evidence="13">
    <location>
        <begin position="1090"/>
        <end position="1226"/>
    </location>
</feature>
<feature type="signal peptide" evidence="14">
    <location>
        <begin position="1"/>
        <end position="28"/>
    </location>
</feature>
<evidence type="ECO:0008006" key="20">
    <source>
        <dbReference type="Google" id="ProtNLM"/>
    </source>
</evidence>
<keyword evidence="5" id="KW-0677">Repeat</keyword>
<keyword evidence="6" id="KW-0378">Hydrolase</keyword>
<dbReference type="OrthoDB" id="387093at2759"/>
<gene>
    <name evidence="18" type="ORF">TBRA_LOCUS1168</name>
</gene>
<feature type="chain" id="PRO_5026194655" description="Pre-mRNA-processing factor 39" evidence="14">
    <location>
        <begin position="29"/>
        <end position="1856"/>
    </location>
</feature>
<keyword evidence="14" id="KW-0732">Signal</keyword>
<evidence type="ECO:0000256" key="8">
    <source>
        <dbReference type="ARBA" id="ARBA00023145"/>
    </source>
</evidence>
<feature type="domain" description="Peptidase C1A papain C-terminal" evidence="16">
    <location>
        <begin position="833"/>
        <end position="1023"/>
    </location>
</feature>
<keyword evidence="11" id="KW-0539">Nucleus</keyword>
<dbReference type="GO" id="GO:0005685">
    <property type="term" value="C:U1 snRNP"/>
    <property type="evidence" value="ECO:0007669"/>
    <property type="project" value="TreeGrafter"/>
</dbReference>
<comment type="similarity">
    <text evidence="12">Belongs to the PRP39 family.</text>
</comment>
<keyword evidence="9" id="KW-1015">Disulfide bond</keyword>
<dbReference type="InterPro" id="IPR039417">
    <property type="entry name" value="Peptidase_C1A_papain-like"/>
</dbReference>
<dbReference type="GO" id="GO:0004869">
    <property type="term" value="F:cysteine-type endopeptidase inhibitor activity"/>
    <property type="evidence" value="ECO:0007669"/>
    <property type="project" value="InterPro"/>
</dbReference>
<sequence length="1856" mass="212046">MAAAMSCWRGGPLLISALLLAAVSQCSTVLGTAAENLSLDQVDGLLVQSALGYLRDKQPYYKAELVSAQRSEWPPFVIYRLTLLVYPTCKATTDEFCAISECSLDVRQREHEPGVIDIMRESVHCRPVRADSSKSPAESVVAELEKQIKTTNQPSFDKEVHEHSEQDRPFVAVRANQSHYCPGCPYELNPSLPGLLAFSQQAMRAMDETGQSDFKHKVVAIMKVTRAVPPGSNVVRYQLLMDIGESSCLKNSHIEISECNLQSNLPVRSCLVTYEEQPTVKNSRKITANNCTDQLLNNDNEINADVHLSSSASPAAVTPMSNPVDDETQAKTEYYDQIAQEAQEVFHMDLSSKDIEAAHSKILLDRQSSDDQETAKFSDKVKEFDEFLKDFDVAINPEAASTSTVAYSGEPVTEPAIVKEQVPEEEPKLVADEKQPLVENIRSKRSTKSLLENNKPMLRKLAMKAIQQIDDLDEDNLKKRLIDVTSTERERKDHAIVYYLTLEVAPTDCFENDESTECLDEVTFGGRQSCKVSLATDEKRPLESPKLLNYECKIVEKLETERFKRQTLGAPQTHSPDDPEVQRFAHLGLNHLSQKLESDFEPMLVKVKEVTVQVVSGLKYKIRADIGSSTCRKGEKTGCQLEASKEVKECLMEIWSQPWLDKGNPKIISVTCEPSKRRRRRRSLKGENYSEKMKQQYKKWKEEEKKEKQAEASSVVEKSRKRRSLRGQHYSEQMLMQSRQLKEERLFSEFVSKYNKTYETENEKDRRFEIFRKNLDMIEELQRNEQGTGRYGVTRFADLTKDEFRTRYLGLNPALRSENDIPLPKAKIPDIELPKEFDWRDHNAVTPVKNQGQCGSCWAFSVTGNVEGQYAIKHGQLLSLSEQELVDCDQLDDGCNGGLPDQAYRAIEELGGLELESDYPYDAQDEKCHFNKNKVRVSVVSGLNITSNETQMAQWLVQNGPMSIGINANAMQFYFGGVSHPYHFLCSPDNLDHGVLIVGYGIKKQLEEEEIQVMMNEQAVVEHQEMEEVPQEAAPEDNIPEFDPEEVEDDQKMETEVPAQDNPDNSQMMVDNDDNDDQCILIEDDIDPNYGLDEHIEESNDSESKAKENNQEVIEISDQESDLKKIEPDTEAVSEDELPTETAKEPETEAVSDEELPAAQPADLGETESVSDDELPLESEKKKKGAKSMKTPEKKTKTSTAVKRKRTPQGEYDPCSPTSENNDETPAKIKAISADATNDKDDKPLSPKKKMLPELEKYWKAVIDDPADFTGWTYLLQYVDQESDVEAARDAYYKFLDRYPYCYGYWRKFADYEKRKGDPERVQTVFDQGLNAISLSVDLWLHYINHCKVIHEKDEEKMREQYERAIKACGLEYRSDRLWESYIKFEQDHKNPSKVMAIYDRLLTTPTMGYMSHFESFQEFVSSTSPNKILSVDDFLELRAEVKSLLKADEAVAGADEAPPGEESSADDKPPTDEETRMIREKIISSRRKMHKTNVNAVAARWNYEEGVSFIEFLLSLIHCSSFNAFKSFIDQATIFPCKAFRKFVRYLESQKGDNVDKIRDVYHRACTVHHPKKPNLHLQWASFEEGMGNYVKAANILENIDSVTPNMLQIAYRRINLERRRGDLEKAAELYEHYIATSKNKTIANNIVVKYARFLCKIKNDTDKAMKVLLKATEKDKDNPRLYLQLIDLGLQRSPVDVQEVIGFMDLFIDREHADVEQRVLFAQRKVEFLEDFSRDIRQVLKAHDQFQKCIKQAKERKKIKNDEKIEATPPKKTVKTDAAAPAATPASYQYSSSSTPYQQQQFQAGQYSQSYQQSYQQYPPPSDPNYANYQNWQYSQSNPQAYAPYNQWGSYNYY</sequence>
<feature type="compositionally biased region" description="Acidic residues" evidence="13">
    <location>
        <begin position="1028"/>
        <end position="1049"/>
    </location>
</feature>
<dbReference type="PRINTS" id="PR00705">
    <property type="entry name" value="PAPAIN"/>
</dbReference>
<dbReference type="SUPFAM" id="SSF48452">
    <property type="entry name" value="TPR-like"/>
    <property type="match status" value="1"/>
</dbReference>
<keyword evidence="8" id="KW-0865">Zymogen</keyword>
<evidence type="ECO:0000256" key="7">
    <source>
        <dbReference type="ARBA" id="ARBA00022807"/>
    </source>
</evidence>
<dbReference type="Pfam" id="PF23241">
    <property type="entry name" value="HAT_PRP39_C"/>
    <property type="match status" value="1"/>
</dbReference>
<evidence type="ECO:0000256" key="6">
    <source>
        <dbReference type="ARBA" id="ARBA00022801"/>
    </source>
</evidence>
<comment type="subcellular location">
    <subcellularLocation>
        <location evidence="1">Nucleus</location>
    </subcellularLocation>
</comment>
<dbReference type="Proteomes" id="UP000479190">
    <property type="component" value="Unassembled WGS sequence"/>
</dbReference>
<keyword evidence="4" id="KW-0645">Protease</keyword>
<dbReference type="InterPro" id="IPR013201">
    <property type="entry name" value="Prot_inhib_I29"/>
</dbReference>
<name>A0A6H5I356_9HYME</name>
<reference evidence="18 19" key="1">
    <citation type="submission" date="2020-02" db="EMBL/GenBank/DDBJ databases">
        <authorList>
            <person name="Ferguson B K."/>
        </authorList>
    </citation>
    <scope>NUCLEOTIDE SEQUENCE [LARGE SCALE GENOMIC DNA]</scope>
</reference>
<feature type="domain" description="Cathepsin propeptide inhibitor" evidence="17">
    <location>
        <begin position="747"/>
        <end position="804"/>
    </location>
</feature>
<dbReference type="PANTHER" id="PTHR17204">
    <property type="entry name" value="PRE-MRNA PROCESSING PROTEIN PRP39-RELATED"/>
    <property type="match status" value="1"/>
</dbReference>
<feature type="region of interest" description="Disordered" evidence="13">
    <location>
        <begin position="701"/>
        <end position="727"/>
    </location>
</feature>
<dbReference type="PROSITE" id="PS00639">
    <property type="entry name" value="THIOL_PROTEASE_HIS"/>
    <property type="match status" value="1"/>
</dbReference>
<evidence type="ECO:0000256" key="3">
    <source>
        <dbReference type="ARBA" id="ARBA00022664"/>
    </source>
</evidence>
<dbReference type="SMART" id="SM00043">
    <property type="entry name" value="CY"/>
    <property type="match status" value="2"/>
</dbReference>
<comment type="similarity">
    <text evidence="2">Belongs to the cystatin family.</text>
</comment>
<dbReference type="GO" id="GO:0006508">
    <property type="term" value="P:proteolysis"/>
    <property type="evidence" value="ECO:0007669"/>
    <property type="project" value="UniProtKB-KW"/>
</dbReference>
<dbReference type="GO" id="GO:0008234">
    <property type="term" value="F:cysteine-type peptidase activity"/>
    <property type="evidence" value="ECO:0007669"/>
    <property type="project" value="UniProtKB-KW"/>
</dbReference>
<dbReference type="InterPro" id="IPR000668">
    <property type="entry name" value="Peptidase_C1A_C"/>
</dbReference>
<dbReference type="SMART" id="SM00386">
    <property type="entry name" value="HAT"/>
    <property type="match status" value="6"/>
</dbReference>
<feature type="compositionally biased region" description="Acidic residues" evidence="13">
    <location>
        <begin position="1165"/>
        <end position="1177"/>
    </location>
</feature>
<dbReference type="InterPro" id="IPR003107">
    <property type="entry name" value="HAT"/>
</dbReference>
<feature type="region of interest" description="Disordered" evidence="13">
    <location>
        <begin position="1759"/>
        <end position="1832"/>
    </location>
</feature>
<evidence type="ECO:0000313" key="18">
    <source>
        <dbReference type="EMBL" id="CAB0029080.1"/>
    </source>
</evidence>
<feature type="domain" description="Cystatin" evidence="15">
    <location>
        <begin position="566"/>
        <end position="673"/>
    </location>
</feature>
<dbReference type="CDD" id="cd00042">
    <property type="entry name" value="CY"/>
    <property type="match status" value="1"/>
</dbReference>
<dbReference type="InterPro" id="IPR000169">
    <property type="entry name" value="Pept_cys_AS"/>
</dbReference>
<evidence type="ECO:0000256" key="11">
    <source>
        <dbReference type="ARBA" id="ARBA00023242"/>
    </source>
</evidence>
<dbReference type="SMART" id="SM00645">
    <property type="entry name" value="Pept_C1"/>
    <property type="match status" value="1"/>
</dbReference>
<dbReference type="GO" id="GO:0000243">
    <property type="term" value="C:commitment complex"/>
    <property type="evidence" value="ECO:0007669"/>
    <property type="project" value="TreeGrafter"/>
</dbReference>
<dbReference type="InterPro" id="IPR018073">
    <property type="entry name" value="Prot_inh_cystat_CS"/>
</dbReference>